<dbReference type="PATRIC" id="fig|1423733.4.peg.2751"/>
<dbReference type="Proteomes" id="UP000051845">
    <property type="component" value="Unassembled WGS sequence"/>
</dbReference>
<reference evidence="1 2" key="1">
    <citation type="journal article" date="2015" name="Genome Announc.">
        <title>Expanding the biotechnology potential of lactobacilli through comparative genomics of 213 strains and associated genera.</title>
        <authorList>
            <person name="Sun Z."/>
            <person name="Harris H.M."/>
            <person name="McCann A."/>
            <person name="Guo C."/>
            <person name="Argimon S."/>
            <person name="Zhang W."/>
            <person name="Yang X."/>
            <person name="Jeffery I.B."/>
            <person name="Cooney J.C."/>
            <person name="Kagawa T.F."/>
            <person name="Liu W."/>
            <person name="Song Y."/>
            <person name="Salvetti E."/>
            <person name="Wrobel A."/>
            <person name="Rasinkangas P."/>
            <person name="Parkhill J."/>
            <person name="Rea M.C."/>
            <person name="O'Sullivan O."/>
            <person name="Ritari J."/>
            <person name="Douillard F.P."/>
            <person name="Paul Ross R."/>
            <person name="Yang R."/>
            <person name="Briner A.E."/>
            <person name="Felis G.E."/>
            <person name="de Vos W.M."/>
            <person name="Barrangou R."/>
            <person name="Klaenhammer T.R."/>
            <person name="Caufield P.W."/>
            <person name="Cui Y."/>
            <person name="Zhang H."/>
            <person name="O'Toole P.W."/>
        </authorList>
    </citation>
    <scope>NUCLEOTIDE SEQUENCE [LARGE SCALE GENOMIC DNA]</scope>
    <source>
        <strain evidence="1 2">DSM 20515</strain>
    </source>
</reference>
<dbReference type="CDD" id="cd11533">
    <property type="entry name" value="NTP-PPase_Af0060_like"/>
    <property type="match status" value="1"/>
</dbReference>
<accession>A0A0R2B6T6</accession>
<protein>
    <recommendedName>
        <fullName evidence="3">NTP pyrophosphohydrolase MazG putative catalytic core domain-containing protein</fullName>
    </recommendedName>
</protein>
<dbReference type="STRING" id="33960.TY91_09470"/>
<comment type="caution">
    <text evidence="1">The sequence shown here is derived from an EMBL/GenBank/DDBJ whole genome shotgun (WGS) entry which is preliminary data.</text>
</comment>
<evidence type="ECO:0008006" key="3">
    <source>
        <dbReference type="Google" id="ProtNLM"/>
    </source>
</evidence>
<organism evidence="1 2">
    <name type="scientific">Secundilactobacillus collinoides DSM 20515 = JCM 1123</name>
    <dbReference type="NCBI Taxonomy" id="1423733"/>
    <lineage>
        <taxon>Bacteria</taxon>
        <taxon>Bacillati</taxon>
        <taxon>Bacillota</taxon>
        <taxon>Bacilli</taxon>
        <taxon>Lactobacillales</taxon>
        <taxon>Lactobacillaceae</taxon>
        <taxon>Secundilactobacillus</taxon>
    </lineage>
</organism>
<name>A0A0R2B6T6_SECCO</name>
<dbReference type="SUPFAM" id="SSF101386">
    <property type="entry name" value="all-alpha NTP pyrophosphatases"/>
    <property type="match status" value="1"/>
</dbReference>
<evidence type="ECO:0000313" key="2">
    <source>
        <dbReference type="Proteomes" id="UP000051845"/>
    </source>
</evidence>
<proteinExistence type="predicted"/>
<evidence type="ECO:0000313" key="1">
    <source>
        <dbReference type="EMBL" id="KRM75102.1"/>
    </source>
</evidence>
<dbReference type="InterPro" id="IPR044548">
    <property type="entry name" value="AF0060_NTP-PPase_MazG-like"/>
</dbReference>
<gene>
    <name evidence="1" type="ORF">FC82_GL002633</name>
</gene>
<sequence>MIDLMNQIRLAAEQEPKTVSQQFLKLMEEVGESSQAYLSSQNASGSGYKQLTTANTKEELADVLLVTLAILHKLDTSDAELETLLTTKTEKWLRKQDPSASKKG</sequence>
<dbReference type="EMBL" id="AYYR01000059">
    <property type="protein sequence ID" value="KRM75102.1"/>
    <property type="molecule type" value="Genomic_DNA"/>
</dbReference>
<dbReference type="RefSeq" id="WP_054761233.1">
    <property type="nucleotide sequence ID" value="NZ_AYYR01000059.1"/>
</dbReference>
<dbReference type="AlphaFoldDB" id="A0A0R2B6T6"/>
<dbReference type="Gene3D" id="1.10.287.1080">
    <property type="entry name" value="MazG-like"/>
    <property type="match status" value="1"/>
</dbReference>